<evidence type="ECO:0000313" key="2">
    <source>
        <dbReference type="EMBL" id="PVH27400.1"/>
    </source>
</evidence>
<comment type="caution">
    <text evidence="2">The sequence shown here is derived from an EMBL/GenBank/DDBJ whole genome shotgun (WGS) entry which is preliminary data.</text>
</comment>
<dbReference type="AlphaFoldDB" id="A0A2T8HPQ2"/>
<feature type="signal peptide" evidence="1">
    <location>
        <begin position="1"/>
        <end position="21"/>
    </location>
</feature>
<keyword evidence="3" id="KW-1185">Reference proteome</keyword>
<reference evidence="2 3" key="1">
    <citation type="submission" date="2018-04" db="EMBL/GenBank/DDBJ databases">
        <title>Pararhodobacter oceanense sp. nov., isolated from marine intertidal sediment.</title>
        <authorList>
            <person name="Wang X.-L."/>
            <person name="Du Z.-J."/>
        </authorList>
    </citation>
    <scope>NUCLEOTIDE SEQUENCE [LARGE SCALE GENOMIC DNA]</scope>
    <source>
        <strain evidence="2 3">AM505</strain>
    </source>
</reference>
<keyword evidence="1" id="KW-0732">Signal</keyword>
<name>A0A2T8HPQ2_9RHOB</name>
<accession>A0A2T8HPQ2</accession>
<dbReference type="Proteomes" id="UP000245911">
    <property type="component" value="Unassembled WGS sequence"/>
</dbReference>
<feature type="chain" id="PRO_5015568558" evidence="1">
    <location>
        <begin position="22"/>
        <end position="151"/>
    </location>
</feature>
<protein>
    <submittedName>
        <fullName evidence="2">Peptidase S1</fullName>
    </submittedName>
</protein>
<gene>
    <name evidence="2" type="ORF">DDE20_17880</name>
</gene>
<proteinExistence type="predicted"/>
<organism evidence="2 3">
    <name type="scientific">Pararhodobacter oceanensis</name>
    <dbReference type="NCBI Taxonomy" id="2172121"/>
    <lineage>
        <taxon>Bacteria</taxon>
        <taxon>Pseudomonadati</taxon>
        <taxon>Pseudomonadota</taxon>
        <taxon>Alphaproteobacteria</taxon>
        <taxon>Rhodobacterales</taxon>
        <taxon>Paracoccaceae</taxon>
        <taxon>Pararhodobacter</taxon>
    </lineage>
</organism>
<sequence length="151" mass="16774">MVFALCACISVFSVTATPVSAQNWRLNPSYGTASLNWNFRPDPQTQTVQAGGDNHFSGSSGCPYGGWFASAPDYRLHYNAGQYSLTFYVRARGDTMLLVNDPTATWYCNDDGDGLDPVIRLNNPRSGQYDIWVGTYGRTRVRNAVLHISEY</sequence>
<dbReference type="EMBL" id="QDKM01000014">
    <property type="protein sequence ID" value="PVH27400.1"/>
    <property type="molecule type" value="Genomic_DNA"/>
</dbReference>
<dbReference type="OrthoDB" id="5973611at2"/>
<evidence type="ECO:0000256" key="1">
    <source>
        <dbReference type="SAM" id="SignalP"/>
    </source>
</evidence>
<evidence type="ECO:0000313" key="3">
    <source>
        <dbReference type="Proteomes" id="UP000245911"/>
    </source>
</evidence>